<keyword evidence="2" id="KW-1185">Reference proteome</keyword>
<dbReference type="Proteomes" id="UP000439903">
    <property type="component" value="Unassembled WGS sequence"/>
</dbReference>
<dbReference type="EMBL" id="WTPW01001156">
    <property type="protein sequence ID" value="KAF0452658.1"/>
    <property type="molecule type" value="Genomic_DNA"/>
</dbReference>
<proteinExistence type="predicted"/>
<evidence type="ECO:0000313" key="2">
    <source>
        <dbReference type="Proteomes" id="UP000439903"/>
    </source>
</evidence>
<dbReference type="AlphaFoldDB" id="A0A8H4A8P3"/>
<sequence length="198" mass="22245">MTSSISYTDLSQKITDCALPSDEDNLEQDYINNLEHEDYINSVSCTYNASVLSNYTLPTSSSGIISNKHNDSISDNYIGSASKSDSEAIENHKTQNSKNTLKKISLLNKLDNEGADKNGISQNSEDTLRQNKCFSQTTDKISSRTWQKVDVNPKKHSQRLENPLPKQVQKENIVLPLQSTIHNRLQRIQKAKIGSKTR</sequence>
<evidence type="ECO:0000313" key="1">
    <source>
        <dbReference type="EMBL" id="KAF0452658.1"/>
    </source>
</evidence>
<gene>
    <name evidence="1" type="ORF">F8M41_001882</name>
</gene>
<organism evidence="1 2">
    <name type="scientific">Gigaspora margarita</name>
    <dbReference type="NCBI Taxonomy" id="4874"/>
    <lineage>
        <taxon>Eukaryota</taxon>
        <taxon>Fungi</taxon>
        <taxon>Fungi incertae sedis</taxon>
        <taxon>Mucoromycota</taxon>
        <taxon>Glomeromycotina</taxon>
        <taxon>Glomeromycetes</taxon>
        <taxon>Diversisporales</taxon>
        <taxon>Gigasporaceae</taxon>
        <taxon>Gigaspora</taxon>
    </lineage>
</organism>
<reference evidence="1 2" key="1">
    <citation type="journal article" date="2019" name="Environ. Microbiol.">
        <title>At the nexus of three kingdoms: the genome of the mycorrhizal fungus Gigaspora margarita provides insights into plant, endobacterial and fungal interactions.</title>
        <authorList>
            <person name="Venice F."/>
            <person name="Ghignone S."/>
            <person name="Salvioli di Fossalunga A."/>
            <person name="Amselem J."/>
            <person name="Novero M."/>
            <person name="Xianan X."/>
            <person name="Sedzielewska Toro K."/>
            <person name="Morin E."/>
            <person name="Lipzen A."/>
            <person name="Grigoriev I.V."/>
            <person name="Henrissat B."/>
            <person name="Martin F.M."/>
            <person name="Bonfante P."/>
        </authorList>
    </citation>
    <scope>NUCLEOTIDE SEQUENCE [LARGE SCALE GENOMIC DNA]</scope>
    <source>
        <strain evidence="1 2">BEG34</strain>
    </source>
</reference>
<name>A0A8H4A8P3_GIGMA</name>
<accession>A0A8H4A8P3</accession>
<comment type="caution">
    <text evidence="1">The sequence shown here is derived from an EMBL/GenBank/DDBJ whole genome shotgun (WGS) entry which is preliminary data.</text>
</comment>
<protein>
    <submittedName>
        <fullName evidence="1">Uncharacterized protein</fullName>
    </submittedName>
</protein>